<dbReference type="Proteomes" id="UP000663827">
    <property type="component" value="Unassembled WGS sequence"/>
</dbReference>
<evidence type="ECO:0000313" key="5">
    <source>
        <dbReference type="Proteomes" id="UP000663827"/>
    </source>
</evidence>
<evidence type="ECO:0000256" key="3">
    <source>
        <dbReference type="PROSITE-ProRule" id="PRU00221"/>
    </source>
</evidence>
<dbReference type="InterPro" id="IPR036322">
    <property type="entry name" value="WD40_repeat_dom_sf"/>
</dbReference>
<feature type="repeat" description="WD" evidence="3">
    <location>
        <begin position="306"/>
        <end position="338"/>
    </location>
</feature>
<keyword evidence="1 3" id="KW-0853">WD repeat</keyword>
<dbReference type="PANTHER" id="PTHR22847:SF637">
    <property type="entry name" value="WD REPEAT DOMAIN 5B"/>
    <property type="match status" value="1"/>
</dbReference>
<dbReference type="InterPro" id="IPR001680">
    <property type="entry name" value="WD40_rpt"/>
</dbReference>
<accession>A0A8H3DWW2</accession>
<feature type="repeat" description="WD" evidence="3">
    <location>
        <begin position="349"/>
        <end position="390"/>
    </location>
</feature>
<gene>
    <name evidence="4" type="ORF">RDB_LOCUS32503</name>
</gene>
<reference evidence="4" key="1">
    <citation type="submission" date="2021-01" db="EMBL/GenBank/DDBJ databases">
        <authorList>
            <person name="Kaushik A."/>
        </authorList>
    </citation>
    <scope>NUCLEOTIDE SEQUENCE</scope>
    <source>
        <strain evidence="4">AG5</strain>
    </source>
</reference>
<sequence>MKEQLRFNICDLGSSFIPDEEVEDIQERISANISPTLAYACRYWASHLALAPHSHTLLALLDEFLCHRLLFWMEVLSLRREMPMGVEGLLKVQQWLTHAEPSSSDLVLCVDEARSFVTSFAVNPTSRSTPHIYISSLPFFPHSSSVYKHYGKRSRGLLELKGSLMEAREARPLVAWDLRSSIQSFALSPDGTRIAIGGFEPIVRIMSVYDGSTLLGPLLGHTDSVDAVEFSPDGSRVVSVSRRGILVWDAYNGTLLVGPFRGVFLGHLLTVSFSPDGNRLVSAGQDCTVRLWDSREGTPLSEFDALAGRRGQIWCIKFSPSGSFIAAPCANHNIQLWNPLDGTLVGPSFKGHTGPVRCLAFTPDGTRLVSGSYDKTVRIWNLSDGSLVTGPLEGHRGSVQSVAVSPDGKRVASSSDYDLHIWDIHSGALVAGPFPGSSDLNTIAYSPDGTRVIYSSGNLIYVRVVRDGLFPPLSPPPPPPDVIIGIRCVSFRPDSTHFLTSGRSRTLRIWDATDGSFITPQHKAELIPSPFSTLSPDGSCAASTSETGTLQIISMTDGSLVAGPFQVEPDSLATLSFSRNNRAIIMGSPDGTIQVCDLQSGNTVVGSFVAHHKRVSSISESPDCSLLVSHSDYEMAIRVWNIVAPALDIPLSSTSIDPASGHSFAAVYDGWRIREDGWVVNNNNHLLFWLPRDLASPWCSPYATLAVTKRGTLLVPKQKLFIGEKWAQCYAPD</sequence>
<dbReference type="PROSITE" id="PS50082">
    <property type="entry name" value="WD_REPEATS_2"/>
    <property type="match status" value="5"/>
</dbReference>
<feature type="repeat" description="WD" evidence="3">
    <location>
        <begin position="268"/>
        <end position="302"/>
    </location>
</feature>
<evidence type="ECO:0000313" key="4">
    <source>
        <dbReference type="EMBL" id="CAE7091732.1"/>
    </source>
</evidence>
<protein>
    <recommendedName>
        <fullName evidence="6">Vegetative incompatibility protein HET-E-1</fullName>
    </recommendedName>
</protein>
<keyword evidence="2" id="KW-0677">Repeat</keyword>
<dbReference type="AlphaFoldDB" id="A0A8H3DWW2"/>
<proteinExistence type="predicted"/>
<feature type="repeat" description="WD" evidence="3">
    <location>
        <begin position="486"/>
        <end position="520"/>
    </location>
</feature>
<evidence type="ECO:0000256" key="1">
    <source>
        <dbReference type="ARBA" id="ARBA00022574"/>
    </source>
</evidence>
<evidence type="ECO:0000256" key="2">
    <source>
        <dbReference type="ARBA" id="ARBA00022737"/>
    </source>
</evidence>
<dbReference type="EMBL" id="CAJNJQ010000655">
    <property type="protein sequence ID" value="CAE7091732.1"/>
    <property type="molecule type" value="Genomic_DNA"/>
</dbReference>
<dbReference type="SUPFAM" id="SSF50978">
    <property type="entry name" value="WD40 repeat-like"/>
    <property type="match status" value="2"/>
</dbReference>
<dbReference type="Gene3D" id="2.130.10.10">
    <property type="entry name" value="YVTN repeat-like/Quinoprotein amine dehydrogenase"/>
    <property type="match status" value="3"/>
</dbReference>
<dbReference type="SMART" id="SM00320">
    <property type="entry name" value="WD40"/>
    <property type="match status" value="9"/>
</dbReference>
<dbReference type="GO" id="GO:1990234">
    <property type="term" value="C:transferase complex"/>
    <property type="evidence" value="ECO:0007669"/>
    <property type="project" value="UniProtKB-ARBA"/>
</dbReference>
<dbReference type="PRINTS" id="PR00320">
    <property type="entry name" value="GPROTEINBRPT"/>
</dbReference>
<dbReference type="PANTHER" id="PTHR22847">
    <property type="entry name" value="WD40 REPEAT PROTEIN"/>
    <property type="match status" value="1"/>
</dbReference>
<dbReference type="InterPro" id="IPR019775">
    <property type="entry name" value="WD40_repeat_CS"/>
</dbReference>
<dbReference type="InterPro" id="IPR020472">
    <property type="entry name" value="WD40_PAC1"/>
</dbReference>
<dbReference type="PROSITE" id="PS00678">
    <property type="entry name" value="WD_REPEATS_1"/>
    <property type="match status" value="1"/>
</dbReference>
<dbReference type="InterPro" id="IPR015943">
    <property type="entry name" value="WD40/YVTN_repeat-like_dom_sf"/>
</dbReference>
<name>A0A8H3DWW2_9AGAM</name>
<evidence type="ECO:0008006" key="6">
    <source>
        <dbReference type="Google" id="ProtNLM"/>
    </source>
</evidence>
<dbReference type="PROSITE" id="PS50294">
    <property type="entry name" value="WD_REPEATS_REGION"/>
    <property type="match status" value="3"/>
</dbReference>
<dbReference type="CDD" id="cd00200">
    <property type="entry name" value="WD40"/>
    <property type="match status" value="1"/>
</dbReference>
<feature type="repeat" description="WD" evidence="3">
    <location>
        <begin position="392"/>
        <end position="432"/>
    </location>
</feature>
<organism evidence="4 5">
    <name type="scientific">Rhizoctonia solani</name>
    <dbReference type="NCBI Taxonomy" id="456999"/>
    <lineage>
        <taxon>Eukaryota</taxon>
        <taxon>Fungi</taxon>
        <taxon>Dikarya</taxon>
        <taxon>Basidiomycota</taxon>
        <taxon>Agaricomycotina</taxon>
        <taxon>Agaricomycetes</taxon>
        <taxon>Cantharellales</taxon>
        <taxon>Ceratobasidiaceae</taxon>
        <taxon>Rhizoctonia</taxon>
    </lineage>
</organism>
<dbReference type="Pfam" id="PF00400">
    <property type="entry name" value="WD40"/>
    <property type="match status" value="7"/>
</dbReference>
<comment type="caution">
    <text evidence="4">The sequence shown here is derived from an EMBL/GenBank/DDBJ whole genome shotgun (WGS) entry which is preliminary data.</text>
</comment>